<evidence type="ECO:0000256" key="2">
    <source>
        <dbReference type="SAM" id="MobiDB-lite"/>
    </source>
</evidence>
<organism evidence="4 5">
    <name type="scientific">Sarocladium strictum</name>
    <name type="common">Black bundle disease fungus</name>
    <name type="synonym">Acremonium strictum</name>
    <dbReference type="NCBI Taxonomy" id="5046"/>
    <lineage>
        <taxon>Eukaryota</taxon>
        <taxon>Fungi</taxon>
        <taxon>Dikarya</taxon>
        <taxon>Ascomycota</taxon>
        <taxon>Pezizomycotina</taxon>
        <taxon>Sordariomycetes</taxon>
        <taxon>Hypocreomycetidae</taxon>
        <taxon>Hypocreales</taxon>
        <taxon>Sarocladiaceae</taxon>
        <taxon>Sarocladium</taxon>
    </lineage>
</organism>
<dbReference type="InterPro" id="IPR006575">
    <property type="entry name" value="RWD_dom"/>
</dbReference>
<dbReference type="CDD" id="cd23823">
    <property type="entry name" value="RWD_GCN2"/>
    <property type="match status" value="1"/>
</dbReference>
<feature type="region of interest" description="Disordered" evidence="2">
    <location>
        <begin position="197"/>
        <end position="226"/>
    </location>
</feature>
<keyword evidence="5" id="KW-1185">Reference proteome</keyword>
<dbReference type="AlphaFoldDB" id="A0AA39GRV8"/>
<gene>
    <name evidence="4" type="ORF">NLU13_1935</name>
</gene>
<sequence>MGREDQVEEREVLDSIFPEEITDVSDNEFRISVVLDVVDEDEPPSFLLNVRYPEAYPDEAPQLDLLAPANFQPHEHFDISEDREKLLADLEETIQDNIGMQMIFTLYSTVKEAAEQLIQDRKDAVLREQEEKALAAEREENKKFEGTAVTRESFLAWREKFLKEMEEAETKEEEERVADLKKAKVKEPVRLTGKQLWERGLAGKGDEGDEEDGMPIEGVENLKVEA</sequence>
<dbReference type="InterPro" id="IPR040213">
    <property type="entry name" value="GIR2-like"/>
</dbReference>
<evidence type="ECO:0000256" key="1">
    <source>
        <dbReference type="SAM" id="Coils"/>
    </source>
</evidence>
<proteinExistence type="predicted"/>
<dbReference type="Gene3D" id="3.10.110.10">
    <property type="entry name" value="Ubiquitin Conjugating Enzyme"/>
    <property type="match status" value="1"/>
</dbReference>
<dbReference type="PANTHER" id="PTHR12292">
    <property type="entry name" value="RWD DOMAIN-CONTAINING PROTEIN"/>
    <property type="match status" value="1"/>
</dbReference>
<evidence type="ECO:0000259" key="3">
    <source>
        <dbReference type="PROSITE" id="PS50908"/>
    </source>
</evidence>
<keyword evidence="1" id="KW-0175">Coiled coil</keyword>
<dbReference type="SMART" id="SM00591">
    <property type="entry name" value="RWD"/>
    <property type="match status" value="1"/>
</dbReference>
<accession>A0AA39GRV8</accession>
<protein>
    <recommendedName>
        <fullName evidence="3">RWD domain-containing protein</fullName>
    </recommendedName>
</protein>
<feature type="coiled-coil region" evidence="1">
    <location>
        <begin position="111"/>
        <end position="183"/>
    </location>
</feature>
<dbReference type="PROSITE" id="PS50908">
    <property type="entry name" value="RWD"/>
    <property type="match status" value="1"/>
</dbReference>
<comment type="caution">
    <text evidence="4">The sequence shown here is derived from an EMBL/GenBank/DDBJ whole genome shotgun (WGS) entry which is preliminary data.</text>
</comment>
<dbReference type="Proteomes" id="UP001175261">
    <property type="component" value="Unassembled WGS sequence"/>
</dbReference>
<feature type="domain" description="RWD" evidence="3">
    <location>
        <begin position="8"/>
        <end position="117"/>
    </location>
</feature>
<dbReference type="InterPro" id="IPR016135">
    <property type="entry name" value="UBQ-conjugating_enzyme/RWD"/>
</dbReference>
<dbReference type="EMBL" id="JAPDFR010000001">
    <property type="protein sequence ID" value="KAK0392440.1"/>
    <property type="molecule type" value="Genomic_DNA"/>
</dbReference>
<reference evidence="4" key="1">
    <citation type="submission" date="2022-10" db="EMBL/GenBank/DDBJ databases">
        <title>Determination and structural analysis of whole genome sequence of Sarocladium strictum F4-1.</title>
        <authorList>
            <person name="Hu L."/>
            <person name="Jiang Y."/>
        </authorList>
    </citation>
    <scope>NUCLEOTIDE SEQUENCE</scope>
    <source>
        <strain evidence="4">F4-1</strain>
    </source>
</reference>
<dbReference type="Pfam" id="PF05773">
    <property type="entry name" value="RWD"/>
    <property type="match status" value="1"/>
</dbReference>
<name>A0AA39GRV8_SARSR</name>
<evidence type="ECO:0000313" key="4">
    <source>
        <dbReference type="EMBL" id="KAK0392440.1"/>
    </source>
</evidence>
<dbReference type="FunFam" id="3.10.110.10:FF:000075">
    <property type="entry name" value="RWD domain-containing protein (Gir2)"/>
    <property type="match status" value="1"/>
</dbReference>
<dbReference type="SUPFAM" id="SSF54495">
    <property type="entry name" value="UBC-like"/>
    <property type="match status" value="1"/>
</dbReference>
<evidence type="ECO:0000313" key="5">
    <source>
        <dbReference type="Proteomes" id="UP001175261"/>
    </source>
</evidence>